<feature type="transmembrane region" description="Helical" evidence="1">
    <location>
        <begin position="26"/>
        <end position="44"/>
    </location>
</feature>
<gene>
    <name evidence="2" type="ORF">FB473_001316</name>
</gene>
<keyword evidence="1" id="KW-0472">Membrane</keyword>
<evidence type="ECO:0000256" key="1">
    <source>
        <dbReference type="SAM" id="Phobius"/>
    </source>
</evidence>
<dbReference type="Proteomes" id="UP000749311">
    <property type="component" value="Unassembled WGS sequence"/>
</dbReference>
<feature type="transmembrane region" description="Helical" evidence="1">
    <location>
        <begin position="234"/>
        <end position="257"/>
    </location>
</feature>
<organism evidence="2 3">
    <name type="scientific">Brooklawnia cerclae</name>
    <dbReference type="NCBI Taxonomy" id="349934"/>
    <lineage>
        <taxon>Bacteria</taxon>
        <taxon>Bacillati</taxon>
        <taxon>Actinomycetota</taxon>
        <taxon>Actinomycetes</taxon>
        <taxon>Propionibacteriales</taxon>
        <taxon>Propionibacteriaceae</taxon>
        <taxon>Brooklawnia</taxon>
    </lineage>
</organism>
<name>A0ABX0SFB6_9ACTN</name>
<feature type="transmembrane region" description="Helical" evidence="1">
    <location>
        <begin position="287"/>
        <end position="305"/>
    </location>
</feature>
<sequence length="313" mass="32456">MAGEQTVIGSRRTPVDDARRTLPVRWFVLIGVAAAVIGLIPWLVTGMRLPLQNLWAEATLPGDMPLALLPLNQYAVTLLFGLLVCGYGVVGLVGRCMRRTAPQHAVAAMGIGVLIVHAAATFQTTVTVADGLLPSAISAIYLTAMLAVIVASIAVGLLVLRLIGSAAVSGAVVGLTIAAVAVGYWITAFVNVVGLIDSWTPEATAFFVAGAWVPPVLTGLAIAWAGIGPRSRTAGGVISLIVLWTLPAFLTAVQSVAGSRALLHQPSELPGYAWRVFAGQLIDVRTAGFSLSVAVVIGVSGAMVVKLRKHTSE</sequence>
<dbReference type="RefSeq" id="WP_167165792.1">
    <property type="nucleotide sequence ID" value="NZ_BAAAOO010000015.1"/>
</dbReference>
<comment type="caution">
    <text evidence="2">The sequence shown here is derived from an EMBL/GenBank/DDBJ whole genome shotgun (WGS) entry which is preliminary data.</text>
</comment>
<accession>A0ABX0SFB6</accession>
<evidence type="ECO:0008006" key="4">
    <source>
        <dbReference type="Google" id="ProtNLM"/>
    </source>
</evidence>
<feature type="transmembrane region" description="Helical" evidence="1">
    <location>
        <begin position="206"/>
        <end position="227"/>
    </location>
</feature>
<dbReference type="EMBL" id="JAAMOZ010000001">
    <property type="protein sequence ID" value="NIH56671.1"/>
    <property type="molecule type" value="Genomic_DNA"/>
</dbReference>
<proteinExistence type="predicted"/>
<feature type="transmembrane region" description="Helical" evidence="1">
    <location>
        <begin position="105"/>
        <end position="126"/>
    </location>
</feature>
<protein>
    <recommendedName>
        <fullName evidence="4">ABC transporter permease</fullName>
    </recommendedName>
</protein>
<keyword evidence="1" id="KW-1133">Transmembrane helix</keyword>
<evidence type="ECO:0000313" key="3">
    <source>
        <dbReference type="Proteomes" id="UP000749311"/>
    </source>
</evidence>
<keyword evidence="3" id="KW-1185">Reference proteome</keyword>
<feature type="transmembrane region" description="Helical" evidence="1">
    <location>
        <begin position="138"/>
        <end position="160"/>
    </location>
</feature>
<keyword evidence="1" id="KW-0812">Transmembrane</keyword>
<feature type="transmembrane region" description="Helical" evidence="1">
    <location>
        <begin position="74"/>
        <end position="93"/>
    </location>
</feature>
<feature type="transmembrane region" description="Helical" evidence="1">
    <location>
        <begin position="167"/>
        <end position="186"/>
    </location>
</feature>
<reference evidence="2 3" key="1">
    <citation type="submission" date="2020-02" db="EMBL/GenBank/DDBJ databases">
        <title>Sequencing the genomes of 1000 actinobacteria strains.</title>
        <authorList>
            <person name="Klenk H.-P."/>
        </authorList>
    </citation>
    <scope>NUCLEOTIDE SEQUENCE [LARGE SCALE GENOMIC DNA]</scope>
    <source>
        <strain evidence="2 3">DSM 19609</strain>
    </source>
</reference>
<evidence type="ECO:0000313" key="2">
    <source>
        <dbReference type="EMBL" id="NIH56671.1"/>
    </source>
</evidence>